<proteinExistence type="predicted"/>
<accession>A0A8E7IM74</accession>
<reference evidence="2" key="1">
    <citation type="submission" date="2020-10" db="EMBL/GenBank/DDBJ databases">
        <title>Complete genome sequencing and occurrence of Spiraea yellow leafspot virus.</title>
        <authorList>
            <person name="Mollov D."/>
            <person name="Alvarez-Quinto R."/>
            <person name="Lockhart B.E.L."/>
        </authorList>
    </citation>
    <scope>NUCLEOTIDE SEQUENCE</scope>
    <source>
        <strain evidence="2">MD</strain>
    </source>
</reference>
<evidence type="ECO:0000313" key="1">
    <source>
        <dbReference type="EMBL" id="QVX19929.1"/>
    </source>
</evidence>
<organism evidence="1">
    <name type="scientific">Spiraea yellow leafspot virus</name>
    <dbReference type="NCBI Taxonomy" id="157271"/>
    <lineage>
        <taxon>Viruses</taxon>
        <taxon>Riboviria</taxon>
        <taxon>Pararnavirae</taxon>
        <taxon>Artverviricota</taxon>
        <taxon>Revtraviricetes</taxon>
        <taxon>Ortervirales</taxon>
        <taxon>Caulimoviridae</taxon>
        <taxon>Badnavirus</taxon>
        <taxon>Badnavirus maculaspiraeae</taxon>
    </lineage>
</organism>
<dbReference type="EMBL" id="MW080369">
    <property type="protein sequence ID" value="QVX19929.1"/>
    <property type="molecule type" value="Genomic_DNA"/>
</dbReference>
<evidence type="ECO:0000313" key="2">
    <source>
        <dbReference type="EMBL" id="QVX19932.1"/>
    </source>
</evidence>
<reference evidence="1" key="2">
    <citation type="submission" date="2020-10" db="EMBL/GenBank/DDBJ databases">
        <title>Complete genome sequencing and occurrence of Spiraea yellow leafspot virus.</title>
        <authorList>
            <person name="Alvarez-Quinto R.A."/>
            <person name="Mollov D."/>
            <person name="Lockhart B.E.L."/>
        </authorList>
    </citation>
    <scope>NUCLEOTIDE SEQUENCE</scope>
    <source>
        <strain evidence="1">MN</strain>
    </source>
</reference>
<sequence>MRKHQAAEFEEEAKAWERSERAARSDFILRELRTYPRLECNQTFPSCVIPCYHFNTGGGTPSVHGTLSRTGESSYKVINSLYDLAVTQVHNQAVHQDCLTRLTQYLVYKINKTAKRSLATIPEHSPLQETRSAEISDLTTQIQSLKADLREIKSTQTYLKNGFTQLRESIQEILSRESEPKPIEAATAEIADQLKKQVKEVGRVLEETQRIAKSLLPE</sequence>
<name>A0A8E7IM74_9VIRU</name>
<dbReference type="EMBL" id="MW080370">
    <property type="protein sequence ID" value="QVX19932.1"/>
    <property type="molecule type" value="Genomic_DNA"/>
</dbReference>
<protein>
    <submittedName>
        <fullName evidence="1">ORF1</fullName>
    </submittedName>
</protein>